<dbReference type="Gene3D" id="2.20.110.10">
    <property type="entry name" value="Histone H3 K4-specific methyltransferase SET7/9 N-terminal domain"/>
    <property type="match status" value="1"/>
</dbReference>
<evidence type="ECO:0008006" key="3">
    <source>
        <dbReference type="Google" id="ProtNLM"/>
    </source>
</evidence>
<reference evidence="2" key="1">
    <citation type="submission" date="2018-05" db="EMBL/GenBank/DDBJ databases">
        <authorList>
            <person name="Lanie J.A."/>
            <person name="Ng W.-L."/>
            <person name="Kazmierczak K.M."/>
            <person name="Andrzejewski T.M."/>
            <person name="Davidsen T.M."/>
            <person name="Wayne K.J."/>
            <person name="Tettelin H."/>
            <person name="Glass J.I."/>
            <person name="Rusch D."/>
            <person name="Podicherti R."/>
            <person name="Tsui H.-C.T."/>
            <person name="Winkler M.E."/>
        </authorList>
    </citation>
    <scope>NUCLEOTIDE SEQUENCE</scope>
</reference>
<dbReference type="PANTHER" id="PTHR43215">
    <property type="entry name" value="RADIAL SPOKE HEAD 1 HOMOLOG"/>
    <property type="match status" value="1"/>
</dbReference>
<sequence>VNWSGVPDGLGTFTYLNGNKYKGEFIEEERSGLGTYIWSNHEDREKYVGEFTNDKFGKVGKIYYKNGQIYDGEVFEDLEYGKGIQTLPDGRKYEGTWRRTKGDNITKWEITGYDKDEKKILEISEGEGEGSYVFTNG</sequence>
<feature type="non-terminal residue" evidence="2">
    <location>
        <position position="1"/>
    </location>
</feature>
<dbReference type="SMART" id="SM00698">
    <property type="entry name" value="MORN"/>
    <property type="match status" value="3"/>
</dbReference>
<dbReference type="AlphaFoldDB" id="A0A383BJ12"/>
<gene>
    <name evidence="2" type="ORF">METZ01_LOCUS472723</name>
</gene>
<proteinExistence type="predicted"/>
<organism evidence="2">
    <name type="scientific">marine metagenome</name>
    <dbReference type="NCBI Taxonomy" id="408172"/>
    <lineage>
        <taxon>unclassified sequences</taxon>
        <taxon>metagenomes</taxon>
        <taxon>ecological metagenomes</taxon>
    </lineage>
</organism>
<feature type="non-terminal residue" evidence="2">
    <location>
        <position position="137"/>
    </location>
</feature>
<keyword evidence="1" id="KW-0677">Repeat</keyword>
<dbReference type="PANTHER" id="PTHR43215:SF14">
    <property type="entry name" value="RADIAL SPOKE HEAD 1 HOMOLOG"/>
    <property type="match status" value="1"/>
</dbReference>
<dbReference type="GO" id="GO:0005829">
    <property type="term" value="C:cytosol"/>
    <property type="evidence" value="ECO:0007669"/>
    <property type="project" value="TreeGrafter"/>
</dbReference>
<name>A0A383BJ12_9ZZZZ</name>
<dbReference type="InterPro" id="IPR003409">
    <property type="entry name" value="MORN"/>
</dbReference>
<evidence type="ECO:0000313" key="2">
    <source>
        <dbReference type="EMBL" id="SVE19869.1"/>
    </source>
</evidence>
<protein>
    <recommendedName>
        <fullName evidence="3">MORN repeat-containing protein</fullName>
    </recommendedName>
</protein>
<dbReference type="EMBL" id="UINC01200814">
    <property type="protein sequence ID" value="SVE19869.1"/>
    <property type="molecule type" value="Genomic_DNA"/>
</dbReference>
<evidence type="ECO:0000256" key="1">
    <source>
        <dbReference type="ARBA" id="ARBA00022737"/>
    </source>
</evidence>
<dbReference type="Pfam" id="PF02493">
    <property type="entry name" value="MORN"/>
    <property type="match status" value="4"/>
</dbReference>
<dbReference type="SUPFAM" id="SSF82185">
    <property type="entry name" value="Histone H3 K4-specific methyltransferase SET7/9 N-terminal domain"/>
    <property type="match status" value="1"/>
</dbReference>
<accession>A0A383BJ12</accession>